<feature type="transmembrane region" description="Helical" evidence="1">
    <location>
        <begin position="80"/>
        <end position="99"/>
    </location>
</feature>
<keyword evidence="1" id="KW-1133">Transmembrane helix</keyword>
<comment type="caution">
    <text evidence="2">The sequence shown here is derived from an EMBL/GenBank/DDBJ whole genome shotgun (WGS) entry which is preliminary data.</text>
</comment>
<dbReference type="Proteomes" id="UP000179076">
    <property type="component" value="Unassembled WGS sequence"/>
</dbReference>
<gene>
    <name evidence="2" type="ORF">A2W18_02780</name>
</gene>
<dbReference type="InterPro" id="IPR045781">
    <property type="entry name" value="SxtJ"/>
</dbReference>
<dbReference type="Pfam" id="PF19588">
    <property type="entry name" value="SxtJ"/>
    <property type="match status" value="1"/>
</dbReference>
<organism evidence="2 3">
    <name type="scientific">Candidatus Muproteobacteria bacterium RBG_16_60_9</name>
    <dbReference type="NCBI Taxonomy" id="1817755"/>
    <lineage>
        <taxon>Bacteria</taxon>
        <taxon>Pseudomonadati</taxon>
        <taxon>Pseudomonadota</taxon>
        <taxon>Candidatus Muproteobacteria</taxon>
    </lineage>
</organism>
<protein>
    <recommendedName>
        <fullName evidence="4">SxtJ</fullName>
    </recommendedName>
</protein>
<name>A0A1F6UYZ7_9PROT</name>
<feature type="transmembrane region" description="Helical" evidence="1">
    <location>
        <begin position="12"/>
        <end position="33"/>
    </location>
</feature>
<keyword evidence="1" id="KW-0812">Transmembrane</keyword>
<dbReference type="AlphaFoldDB" id="A0A1F6UYZ7"/>
<evidence type="ECO:0000313" key="2">
    <source>
        <dbReference type="EMBL" id="OGI62657.1"/>
    </source>
</evidence>
<sequence length="132" mass="14986">MAADMTPKELRQFGIVFGAIIALLFGAALPWFFNHTWPWWPWALGAVLIAWALVYPAGLKPVYRAWMAFGHAAGWVNSRLILGAAFLAVILPTAIVMRISRHDPMARTLNKERPSYRVVSTNRPKNHFERPF</sequence>
<evidence type="ECO:0000313" key="3">
    <source>
        <dbReference type="Proteomes" id="UP000179076"/>
    </source>
</evidence>
<dbReference type="EMBL" id="MFSP01000171">
    <property type="protein sequence ID" value="OGI62657.1"/>
    <property type="molecule type" value="Genomic_DNA"/>
</dbReference>
<feature type="transmembrane region" description="Helical" evidence="1">
    <location>
        <begin position="39"/>
        <end position="59"/>
    </location>
</feature>
<keyword evidence="1" id="KW-0472">Membrane</keyword>
<accession>A0A1F6UYZ7</accession>
<reference evidence="2 3" key="1">
    <citation type="journal article" date="2016" name="Nat. Commun.">
        <title>Thousands of microbial genomes shed light on interconnected biogeochemical processes in an aquifer system.</title>
        <authorList>
            <person name="Anantharaman K."/>
            <person name="Brown C.T."/>
            <person name="Hug L.A."/>
            <person name="Sharon I."/>
            <person name="Castelle C.J."/>
            <person name="Probst A.J."/>
            <person name="Thomas B.C."/>
            <person name="Singh A."/>
            <person name="Wilkins M.J."/>
            <person name="Karaoz U."/>
            <person name="Brodie E.L."/>
            <person name="Williams K.H."/>
            <person name="Hubbard S.S."/>
            <person name="Banfield J.F."/>
        </authorList>
    </citation>
    <scope>NUCLEOTIDE SEQUENCE [LARGE SCALE GENOMIC DNA]</scope>
</reference>
<evidence type="ECO:0008006" key="4">
    <source>
        <dbReference type="Google" id="ProtNLM"/>
    </source>
</evidence>
<evidence type="ECO:0000256" key="1">
    <source>
        <dbReference type="SAM" id="Phobius"/>
    </source>
</evidence>
<proteinExistence type="predicted"/>